<feature type="transmembrane region" description="Helical" evidence="2">
    <location>
        <begin position="20"/>
        <end position="41"/>
    </location>
</feature>
<evidence type="ECO:0000313" key="5">
    <source>
        <dbReference type="Proteomes" id="UP000053240"/>
    </source>
</evidence>
<feature type="domain" description="C-type lectin" evidence="3">
    <location>
        <begin position="50"/>
        <end position="184"/>
    </location>
</feature>
<dbReference type="InterPro" id="IPR050801">
    <property type="entry name" value="Ca-Dep_Lectins_ImmuneDev"/>
</dbReference>
<evidence type="ECO:0000256" key="2">
    <source>
        <dbReference type="SAM" id="Phobius"/>
    </source>
</evidence>
<dbReference type="InterPro" id="IPR001304">
    <property type="entry name" value="C-type_lectin-like"/>
</dbReference>
<gene>
    <name evidence="4" type="ORF">RR48_05661</name>
</gene>
<dbReference type="InterPro" id="IPR016187">
    <property type="entry name" value="CTDL_fold"/>
</dbReference>
<dbReference type="SMART" id="SM00034">
    <property type="entry name" value="CLECT"/>
    <property type="match status" value="1"/>
</dbReference>
<keyword evidence="2" id="KW-0812">Transmembrane</keyword>
<accession>A0A0N1PJT9</accession>
<organism evidence="4 5">
    <name type="scientific">Papilio machaon</name>
    <name type="common">Old World swallowtail butterfly</name>
    <dbReference type="NCBI Taxonomy" id="76193"/>
    <lineage>
        <taxon>Eukaryota</taxon>
        <taxon>Metazoa</taxon>
        <taxon>Ecdysozoa</taxon>
        <taxon>Arthropoda</taxon>
        <taxon>Hexapoda</taxon>
        <taxon>Insecta</taxon>
        <taxon>Pterygota</taxon>
        <taxon>Neoptera</taxon>
        <taxon>Endopterygota</taxon>
        <taxon>Lepidoptera</taxon>
        <taxon>Glossata</taxon>
        <taxon>Ditrysia</taxon>
        <taxon>Papilionoidea</taxon>
        <taxon>Papilionidae</taxon>
        <taxon>Papilioninae</taxon>
        <taxon>Papilio</taxon>
    </lineage>
</organism>
<dbReference type="PROSITE" id="PS00615">
    <property type="entry name" value="C_TYPE_LECTIN_1"/>
    <property type="match status" value="1"/>
</dbReference>
<dbReference type="PANTHER" id="PTHR22801:SF63">
    <property type="entry name" value="C-TYPE LECTIN DOMAIN-CONTAINING PROTEIN"/>
    <property type="match status" value="1"/>
</dbReference>
<keyword evidence="1" id="KW-1015">Disulfide bond</keyword>
<proteinExistence type="predicted"/>
<evidence type="ECO:0000259" key="3">
    <source>
        <dbReference type="PROSITE" id="PS50041"/>
    </source>
</evidence>
<dbReference type="EMBL" id="KQ460326">
    <property type="protein sequence ID" value="KPJ15697.1"/>
    <property type="molecule type" value="Genomic_DNA"/>
</dbReference>
<dbReference type="PANTHER" id="PTHR22801">
    <property type="entry name" value="LITHOSTATHINE"/>
    <property type="match status" value="1"/>
</dbReference>
<protein>
    <recommendedName>
        <fullName evidence="3">C-type lectin domain-containing protein</fullName>
    </recommendedName>
</protein>
<evidence type="ECO:0000256" key="1">
    <source>
        <dbReference type="ARBA" id="ARBA00023157"/>
    </source>
</evidence>
<name>A0A0N1PJT9_PAPMA</name>
<evidence type="ECO:0000313" key="4">
    <source>
        <dbReference type="EMBL" id="KPJ15697.1"/>
    </source>
</evidence>
<keyword evidence="2" id="KW-0472">Membrane</keyword>
<dbReference type="Proteomes" id="UP000053240">
    <property type="component" value="Unassembled WGS sequence"/>
</dbReference>
<dbReference type="Pfam" id="PF00059">
    <property type="entry name" value="Lectin_C"/>
    <property type="match status" value="1"/>
</dbReference>
<dbReference type="InterPro" id="IPR018378">
    <property type="entry name" value="C-type_lectin_CS"/>
</dbReference>
<reference evidence="4 5" key="1">
    <citation type="journal article" date="2015" name="Nat. Commun.">
        <title>Outbred genome sequencing and CRISPR/Cas9 gene editing in butterflies.</title>
        <authorList>
            <person name="Li X."/>
            <person name="Fan D."/>
            <person name="Zhang W."/>
            <person name="Liu G."/>
            <person name="Zhang L."/>
            <person name="Zhao L."/>
            <person name="Fang X."/>
            <person name="Chen L."/>
            <person name="Dong Y."/>
            <person name="Chen Y."/>
            <person name="Ding Y."/>
            <person name="Zhao R."/>
            <person name="Feng M."/>
            <person name="Zhu Y."/>
            <person name="Feng Y."/>
            <person name="Jiang X."/>
            <person name="Zhu D."/>
            <person name="Xiang H."/>
            <person name="Feng X."/>
            <person name="Li S."/>
            <person name="Wang J."/>
            <person name="Zhang G."/>
            <person name="Kronforst M.R."/>
            <person name="Wang W."/>
        </authorList>
    </citation>
    <scope>NUCLEOTIDE SEQUENCE [LARGE SCALE GENOMIC DNA]</scope>
    <source>
        <strain evidence="4">Ya'a_city_454_Pm</strain>
        <tissue evidence="4">Whole body</tissue>
    </source>
</reference>
<dbReference type="InParanoid" id="A0A0N1PJT9"/>
<keyword evidence="5" id="KW-1185">Reference proteome</keyword>
<dbReference type="InterPro" id="IPR016186">
    <property type="entry name" value="C-type_lectin-like/link_sf"/>
</dbReference>
<dbReference type="SUPFAM" id="SSF56436">
    <property type="entry name" value="C-type lectin-like"/>
    <property type="match status" value="1"/>
</dbReference>
<dbReference type="PROSITE" id="PS50041">
    <property type="entry name" value="C_TYPE_LECTIN_2"/>
    <property type="match status" value="1"/>
</dbReference>
<dbReference type="AlphaFoldDB" id="A0A0N1PJT9"/>
<sequence>MSPEIKHPKEIVENRFQEIWLIFALMTIVSFVNSHSLHGYIKNEKLRTAYRIVYRSQPWPVARDMCAEEGGKLAVPKSEEEFLFLQKLVRGMHYPAVTDAADKLVVWLGISNLHDHKIWTSVDGDDIREIGFDRWAGENGLTTSSSVLTLSSNAAEEPHCAALDAASPGLRDWWCHLRQPFLCQIQLDNDD</sequence>
<dbReference type="CDD" id="cd00037">
    <property type="entry name" value="CLECT"/>
    <property type="match status" value="1"/>
</dbReference>
<dbReference type="Gene3D" id="3.10.100.10">
    <property type="entry name" value="Mannose-Binding Protein A, subunit A"/>
    <property type="match status" value="1"/>
</dbReference>
<keyword evidence="2" id="KW-1133">Transmembrane helix</keyword>